<dbReference type="FunCoup" id="D8UMC1">
    <property type="interactions" value="346"/>
</dbReference>
<dbReference type="InterPro" id="IPR013216">
    <property type="entry name" value="Methyltransf_11"/>
</dbReference>
<feature type="non-terminal residue" evidence="2">
    <location>
        <position position="213"/>
    </location>
</feature>
<dbReference type="PANTHER" id="PTHR42912">
    <property type="entry name" value="METHYLTRANSFERASE"/>
    <property type="match status" value="1"/>
</dbReference>
<dbReference type="InParanoid" id="D8UMC1"/>
<dbReference type="AlphaFoldDB" id="D8UMC1"/>
<dbReference type="EMBL" id="GL378991">
    <property type="protein sequence ID" value="EFJ39128.1"/>
    <property type="molecule type" value="Genomic_DNA"/>
</dbReference>
<dbReference type="STRING" id="3068.D8UMC1"/>
<protein>
    <recommendedName>
        <fullName evidence="1">Methyltransferase type 11 domain-containing protein</fullName>
    </recommendedName>
</protein>
<dbReference type="Pfam" id="PF08241">
    <property type="entry name" value="Methyltransf_11"/>
    <property type="match status" value="1"/>
</dbReference>
<reference evidence="2 3" key="1">
    <citation type="journal article" date="2010" name="Science">
        <title>Genomic analysis of organismal complexity in the multicellular green alga Volvox carteri.</title>
        <authorList>
            <person name="Prochnik S.E."/>
            <person name="Umen J."/>
            <person name="Nedelcu A.M."/>
            <person name="Hallmann A."/>
            <person name="Miller S.M."/>
            <person name="Nishii I."/>
            <person name="Ferris P."/>
            <person name="Kuo A."/>
            <person name="Mitros T."/>
            <person name="Fritz-Laylin L.K."/>
            <person name="Hellsten U."/>
            <person name="Chapman J."/>
            <person name="Simakov O."/>
            <person name="Rensing S.A."/>
            <person name="Terry A."/>
            <person name="Pangilinan J."/>
            <person name="Kapitonov V."/>
            <person name="Jurka J."/>
            <person name="Salamov A."/>
            <person name="Shapiro H."/>
            <person name="Schmutz J."/>
            <person name="Grimwood J."/>
            <person name="Lindquist E."/>
            <person name="Lucas S."/>
            <person name="Grigoriev I.V."/>
            <person name="Schmitt R."/>
            <person name="Kirk D."/>
            <person name="Rokhsar D.S."/>
        </authorList>
    </citation>
    <scope>NUCLEOTIDE SEQUENCE [LARGE SCALE GENOMIC DNA]</scope>
    <source>
        <strain evidence="3">f. Nagariensis / Eve</strain>
    </source>
</reference>
<dbReference type="CDD" id="cd02440">
    <property type="entry name" value="AdoMet_MTases"/>
    <property type="match status" value="1"/>
</dbReference>
<dbReference type="OrthoDB" id="416496at2759"/>
<evidence type="ECO:0000313" key="2">
    <source>
        <dbReference type="EMBL" id="EFJ39128.1"/>
    </source>
</evidence>
<dbReference type="PANTHER" id="PTHR42912:SF80">
    <property type="entry name" value="METHYLTRANSFERASE DOMAIN-CONTAINING PROTEIN"/>
    <property type="match status" value="1"/>
</dbReference>
<feature type="domain" description="Methyltransferase type 11" evidence="1">
    <location>
        <begin position="48"/>
        <end position="140"/>
    </location>
</feature>
<dbReference type="Proteomes" id="UP000001058">
    <property type="component" value="Unassembled WGS sequence"/>
</dbReference>
<name>D8UMC1_VOLCA</name>
<dbReference type="GO" id="GO:0008757">
    <property type="term" value="F:S-adenosylmethionine-dependent methyltransferase activity"/>
    <property type="evidence" value="ECO:0007669"/>
    <property type="project" value="InterPro"/>
</dbReference>
<dbReference type="SUPFAM" id="SSF53335">
    <property type="entry name" value="S-adenosyl-L-methionine-dependent methyltransferases"/>
    <property type="match status" value="1"/>
</dbReference>
<dbReference type="InterPro" id="IPR029063">
    <property type="entry name" value="SAM-dependent_MTases_sf"/>
</dbReference>
<proteinExistence type="predicted"/>
<organism evidence="3">
    <name type="scientific">Volvox carteri f. nagariensis</name>
    <dbReference type="NCBI Taxonomy" id="3068"/>
    <lineage>
        <taxon>Eukaryota</taxon>
        <taxon>Viridiplantae</taxon>
        <taxon>Chlorophyta</taxon>
        <taxon>core chlorophytes</taxon>
        <taxon>Chlorophyceae</taxon>
        <taxon>CS clade</taxon>
        <taxon>Chlamydomonadales</taxon>
        <taxon>Volvocaceae</taxon>
        <taxon>Volvox</taxon>
    </lineage>
</organism>
<evidence type="ECO:0000259" key="1">
    <source>
        <dbReference type="Pfam" id="PF08241"/>
    </source>
</evidence>
<gene>
    <name evidence="2" type="ORF">VOLCADRAFT_101325</name>
</gene>
<dbReference type="KEGG" id="vcn:VOLCADRAFT_101325"/>
<evidence type="ECO:0000313" key="3">
    <source>
        <dbReference type="Proteomes" id="UP000001058"/>
    </source>
</evidence>
<dbReference type="Gene3D" id="3.40.50.150">
    <property type="entry name" value="Vaccinia Virus protein VP39"/>
    <property type="match status" value="1"/>
</dbReference>
<accession>D8UMC1</accession>
<keyword evidence="3" id="KW-1185">Reference proteome</keyword>
<sequence>MTDGTTTALMRKAYARWAPIYDLVYDKLTEPAARAAVNAAVACGPRVLEAGVGTGLSLGYYPSHAEVYGVDLSEDMLRRAQEKVEKRGLTHVKSLQVMDVTRLGFPDESFDAVTAQFIITLVPEPETALAEFARVLKPGVVAMRIFMFASQAKEDLHAFASDETGSKLPAKYAPWGLTGTLSSREAPPHKFSRRVIEQAITTEGFQLWRMKKA</sequence>
<dbReference type="InterPro" id="IPR050508">
    <property type="entry name" value="Methyltransf_Superfamily"/>
</dbReference>